<evidence type="ECO:0000256" key="6">
    <source>
        <dbReference type="ARBA" id="ARBA00022519"/>
    </source>
</evidence>
<keyword evidence="16" id="KW-0175">Coiled coil</keyword>
<dbReference type="SUPFAM" id="SSF52540">
    <property type="entry name" value="P-loop containing nucleoside triphosphate hydrolases"/>
    <property type="match status" value="1"/>
</dbReference>
<dbReference type="PANTHER" id="PTHR32309">
    <property type="entry name" value="TYROSINE-PROTEIN KINASE"/>
    <property type="match status" value="1"/>
</dbReference>
<keyword evidence="14" id="KW-0829">Tyrosine-protein kinase</keyword>
<protein>
    <recommendedName>
        <fullName evidence="4">non-specific protein-tyrosine kinase</fullName>
        <ecNumber evidence="4">2.7.10.2</ecNumber>
    </recommendedName>
</protein>
<sequence>MRGWIGSNDQHGDGGTPSISISDLVRGMRHRWRMFAVIVVLVTALFVALSFVFPDRYTAEASLRIEPGVRNTAQITQGDNRPPDEALINTEVSLIRSRDVVGAVVDELGLANDIDLVGAETPADDRRDAAISAVTDALTVEREGSSYLVTIEATMAEPQKAADVANAVAAQYVAIRSTSTVEDGNDRLENIEEQMSSMRANLDDAEQRAANFRASRGIVSDGTSGTVTQQQIAPISMQLATAEAQAAEAAAKLASARSEIAGGGIGALSENLNSGVITELQKQRAEIVRERGEVITRYGPNHPATIEANQKLNDIDNQIRAEAQRIESKLASDARATAASAASLRARLNGLQARQASDARHQVTAESLEREAQNQREAYQELSQAAQFARQQREGTLPAGTIAQQALAPSSPSFPNRPLFLVLGAFVGCFLGAGAVGWREMSGQPLLSPQEVMEKVGVGCGGVLPPVTPKLIRKAGSGRAMWEYVVARPTSKYAEALRHIRRAIRSDVRGKTGIYAITSAVPGEGKTSLTLSLGRVAAMAGDRVLVIDCDLRRRALTRELGIEARSSLGDVLSGDARLEEAVVTDFASGMYVLTAGEGDNRALDILGQPEMYDMLSDLRGRFDLVLIDTPPVLAVADARTIAAMSDGTIFSILADSTPAGSASAAVRRLQADGILNLGAILTFTQPSKAARAAMGHSHGNYDSYYAD</sequence>
<comment type="subcellular location">
    <subcellularLocation>
        <location evidence="1">Cell inner membrane</location>
        <topology evidence="1">Multi-pass membrane protein</topology>
    </subcellularLocation>
</comment>
<keyword evidence="10" id="KW-0418">Kinase</keyword>
<name>A0A916YX26_9SPHN</name>
<evidence type="ECO:0000256" key="2">
    <source>
        <dbReference type="ARBA" id="ARBA00007316"/>
    </source>
</evidence>
<keyword evidence="7" id="KW-0808">Transferase</keyword>
<evidence type="ECO:0000256" key="1">
    <source>
        <dbReference type="ARBA" id="ARBA00004429"/>
    </source>
</evidence>
<evidence type="ECO:0000256" key="14">
    <source>
        <dbReference type="ARBA" id="ARBA00023137"/>
    </source>
</evidence>
<evidence type="ECO:0000256" key="13">
    <source>
        <dbReference type="ARBA" id="ARBA00023136"/>
    </source>
</evidence>
<dbReference type="CDD" id="cd05387">
    <property type="entry name" value="BY-kinase"/>
    <property type="match status" value="1"/>
</dbReference>
<dbReference type="Proteomes" id="UP000612349">
    <property type="component" value="Unassembled WGS sequence"/>
</dbReference>
<dbReference type="AlphaFoldDB" id="A0A916YX26"/>
<evidence type="ECO:0000256" key="9">
    <source>
        <dbReference type="ARBA" id="ARBA00022741"/>
    </source>
</evidence>
<gene>
    <name evidence="22" type="ORF">GCM10010990_14360</name>
</gene>
<proteinExistence type="inferred from homology"/>
<reference evidence="22" key="1">
    <citation type="journal article" date="2014" name="Int. J. Syst. Evol. Microbiol.">
        <title>Complete genome sequence of Corynebacterium casei LMG S-19264T (=DSM 44701T), isolated from a smear-ripened cheese.</title>
        <authorList>
            <consortium name="US DOE Joint Genome Institute (JGI-PGF)"/>
            <person name="Walter F."/>
            <person name="Albersmeier A."/>
            <person name="Kalinowski J."/>
            <person name="Ruckert C."/>
        </authorList>
    </citation>
    <scope>NUCLEOTIDE SEQUENCE</scope>
    <source>
        <strain evidence="22">CGMCC 1.15360</strain>
    </source>
</reference>
<comment type="similarity">
    <text evidence="3">Belongs to the etk/wzc family.</text>
</comment>
<dbReference type="InterPro" id="IPR025669">
    <property type="entry name" value="AAA_dom"/>
</dbReference>
<feature type="transmembrane region" description="Helical" evidence="18">
    <location>
        <begin position="34"/>
        <end position="53"/>
    </location>
</feature>
<evidence type="ECO:0000256" key="8">
    <source>
        <dbReference type="ARBA" id="ARBA00022692"/>
    </source>
</evidence>
<evidence type="ECO:0000256" key="10">
    <source>
        <dbReference type="ARBA" id="ARBA00022777"/>
    </source>
</evidence>
<accession>A0A916YX26</accession>
<dbReference type="InterPro" id="IPR032807">
    <property type="entry name" value="GNVR"/>
</dbReference>
<dbReference type="EMBL" id="BMIP01000002">
    <property type="protein sequence ID" value="GGD65992.1"/>
    <property type="molecule type" value="Genomic_DNA"/>
</dbReference>
<reference evidence="22" key="2">
    <citation type="submission" date="2020-09" db="EMBL/GenBank/DDBJ databases">
        <authorList>
            <person name="Sun Q."/>
            <person name="Zhou Y."/>
        </authorList>
    </citation>
    <scope>NUCLEOTIDE SEQUENCE</scope>
    <source>
        <strain evidence="22">CGMCC 1.15360</strain>
    </source>
</reference>
<comment type="similarity">
    <text evidence="2">Belongs to the CpsD/CapB family.</text>
</comment>
<feature type="compositionally biased region" description="Basic and acidic residues" evidence="17">
    <location>
        <begin position="357"/>
        <end position="374"/>
    </location>
</feature>
<keyword evidence="23" id="KW-1185">Reference proteome</keyword>
<evidence type="ECO:0000256" key="16">
    <source>
        <dbReference type="SAM" id="Coils"/>
    </source>
</evidence>
<evidence type="ECO:0000256" key="7">
    <source>
        <dbReference type="ARBA" id="ARBA00022679"/>
    </source>
</evidence>
<dbReference type="Gene3D" id="3.40.50.300">
    <property type="entry name" value="P-loop containing nucleotide triphosphate hydrolases"/>
    <property type="match status" value="1"/>
</dbReference>
<keyword evidence="5" id="KW-1003">Cell membrane</keyword>
<evidence type="ECO:0000256" key="4">
    <source>
        <dbReference type="ARBA" id="ARBA00011903"/>
    </source>
</evidence>
<dbReference type="InterPro" id="IPR005702">
    <property type="entry name" value="Wzc-like_C"/>
</dbReference>
<dbReference type="Pfam" id="PF13807">
    <property type="entry name" value="GNVR"/>
    <property type="match status" value="1"/>
</dbReference>
<evidence type="ECO:0000256" key="12">
    <source>
        <dbReference type="ARBA" id="ARBA00022989"/>
    </source>
</evidence>
<evidence type="ECO:0000256" key="3">
    <source>
        <dbReference type="ARBA" id="ARBA00008883"/>
    </source>
</evidence>
<keyword evidence="13 18" id="KW-0472">Membrane</keyword>
<dbReference type="EC" id="2.7.10.2" evidence="4"/>
<keyword evidence="8 18" id="KW-0812">Transmembrane</keyword>
<comment type="caution">
    <text evidence="22">The sequence shown here is derived from an EMBL/GenBank/DDBJ whole genome shotgun (WGS) entry which is preliminary data.</text>
</comment>
<evidence type="ECO:0000256" key="18">
    <source>
        <dbReference type="SAM" id="Phobius"/>
    </source>
</evidence>
<evidence type="ECO:0000259" key="20">
    <source>
        <dbReference type="Pfam" id="PF13614"/>
    </source>
</evidence>
<dbReference type="GO" id="GO:0005886">
    <property type="term" value="C:plasma membrane"/>
    <property type="evidence" value="ECO:0007669"/>
    <property type="project" value="UniProtKB-SubCell"/>
</dbReference>
<evidence type="ECO:0000313" key="22">
    <source>
        <dbReference type="EMBL" id="GGD65992.1"/>
    </source>
</evidence>
<dbReference type="GO" id="GO:0004713">
    <property type="term" value="F:protein tyrosine kinase activity"/>
    <property type="evidence" value="ECO:0007669"/>
    <property type="project" value="TreeGrafter"/>
</dbReference>
<dbReference type="PANTHER" id="PTHR32309:SF13">
    <property type="entry name" value="FERRIC ENTEROBACTIN TRANSPORT PROTEIN FEPE"/>
    <property type="match status" value="1"/>
</dbReference>
<evidence type="ECO:0000313" key="23">
    <source>
        <dbReference type="Proteomes" id="UP000612349"/>
    </source>
</evidence>
<organism evidence="22 23">
    <name type="scientific">Croceicoccus mobilis</name>
    <dbReference type="NCBI Taxonomy" id="1703339"/>
    <lineage>
        <taxon>Bacteria</taxon>
        <taxon>Pseudomonadati</taxon>
        <taxon>Pseudomonadota</taxon>
        <taxon>Alphaproteobacteria</taxon>
        <taxon>Sphingomonadales</taxon>
        <taxon>Erythrobacteraceae</taxon>
        <taxon>Croceicoccus</taxon>
    </lineage>
</organism>
<dbReference type="InterPro" id="IPR027417">
    <property type="entry name" value="P-loop_NTPase"/>
</dbReference>
<feature type="region of interest" description="Disordered" evidence="17">
    <location>
        <begin position="353"/>
        <end position="376"/>
    </location>
</feature>
<feature type="domain" description="Tyrosine-protein kinase G-rich" evidence="21">
    <location>
        <begin position="367"/>
        <end position="441"/>
    </location>
</feature>
<evidence type="ECO:0000256" key="5">
    <source>
        <dbReference type="ARBA" id="ARBA00022475"/>
    </source>
</evidence>
<evidence type="ECO:0000256" key="15">
    <source>
        <dbReference type="ARBA" id="ARBA00051245"/>
    </source>
</evidence>
<evidence type="ECO:0000259" key="19">
    <source>
        <dbReference type="Pfam" id="PF02706"/>
    </source>
</evidence>
<dbReference type="InterPro" id="IPR003856">
    <property type="entry name" value="LPS_length_determ_N"/>
</dbReference>
<dbReference type="InterPro" id="IPR050445">
    <property type="entry name" value="Bact_polysacc_biosynth/exp"/>
</dbReference>
<evidence type="ECO:0000256" key="17">
    <source>
        <dbReference type="SAM" id="MobiDB-lite"/>
    </source>
</evidence>
<keyword evidence="11" id="KW-0067">ATP-binding</keyword>
<dbReference type="Pfam" id="PF02706">
    <property type="entry name" value="Wzz"/>
    <property type="match status" value="1"/>
</dbReference>
<keyword evidence="6" id="KW-0997">Cell inner membrane</keyword>
<feature type="domain" description="AAA" evidence="20">
    <location>
        <begin position="516"/>
        <end position="647"/>
    </location>
</feature>
<dbReference type="Pfam" id="PF13614">
    <property type="entry name" value="AAA_31"/>
    <property type="match status" value="1"/>
</dbReference>
<feature type="domain" description="Polysaccharide chain length determinant N-terminal" evidence="19">
    <location>
        <begin position="18"/>
        <end position="108"/>
    </location>
</feature>
<feature type="coiled-coil region" evidence="16">
    <location>
        <begin position="181"/>
        <end position="215"/>
    </location>
</feature>
<keyword evidence="12 18" id="KW-1133">Transmembrane helix</keyword>
<keyword evidence="9" id="KW-0547">Nucleotide-binding</keyword>
<evidence type="ECO:0000256" key="11">
    <source>
        <dbReference type="ARBA" id="ARBA00022840"/>
    </source>
</evidence>
<comment type="catalytic activity">
    <reaction evidence="15">
        <text>L-tyrosyl-[protein] + ATP = O-phospho-L-tyrosyl-[protein] + ADP + H(+)</text>
        <dbReference type="Rhea" id="RHEA:10596"/>
        <dbReference type="Rhea" id="RHEA-COMP:10136"/>
        <dbReference type="Rhea" id="RHEA-COMP:20101"/>
        <dbReference type="ChEBI" id="CHEBI:15378"/>
        <dbReference type="ChEBI" id="CHEBI:30616"/>
        <dbReference type="ChEBI" id="CHEBI:46858"/>
        <dbReference type="ChEBI" id="CHEBI:61978"/>
        <dbReference type="ChEBI" id="CHEBI:456216"/>
        <dbReference type="EC" id="2.7.10.2"/>
    </reaction>
</comment>
<evidence type="ECO:0000259" key="21">
    <source>
        <dbReference type="Pfam" id="PF13807"/>
    </source>
</evidence>